<proteinExistence type="predicted"/>
<dbReference type="GO" id="GO:0005524">
    <property type="term" value="F:ATP binding"/>
    <property type="evidence" value="ECO:0007669"/>
    <property type="project" value="UniProtKB-KW"/>
</dbReference>
<dbReference type="SMART" id="SM00382">
    <property type="entry name" value="AAA"/>
    <property type="match status" value="1"/>
</dbReference>
<evidence type="ECO:0000313" key="8">
    <source>
        <dbReference type="Proteomes" id="UP000275027"/>
    </source>
</evidence>
<reference evidence="6 8" key="2">
    <citation type="submission" date="2018-10" db="EMBL/GenBank/DDBJ databases">
        <title>Genomic Encyclopedia of Archaeal and Bacterial Type Strains, Phase II (KMG-II): from individual species to whole genera.</title>
        <authorList>
            <person name="Goeker M."/>
        </authorList>
    </citation>
    <scope>NUCLEOTIDE SEQUENCE [LARGE SCALE GENOMIC DNA]</scope>
    <source>
        <strain evidence="6 8">DSM 21886</strain>
    </source>
</reference>
<dbReference type="InterPro" id="IPR017871">
    <property type="entry name" value="ABC_transporter-like_CS"/>
</dbReference>
<name>A0A497U253_9FLAO</name>
<evidence type="ECO:0000313" key="7">
    <source>
        <dbReference type="Proteomes" id="UP000233767"/>
    </source>
</evidence>
<dbReference type="Proteomes" id="UP000233767">
    <property type="component" value="Unassembled WGS sequence"/>
</dbReference>
<dbReference type="InterPro" id="IPR003439">
    <property type="entry name" value="ABC_transporter-like_ATP-bd"/>
</dbReference>
<comment type="caution">
    <text evidence="6">The sequence shown here is derived from an EMBL/GenBank/DDBJ whole genome shotgun (WGS) entry which is preliminary data.</text>
</comment>
<dbReference type="RefSeq" id="WP_101473033.1">
    <property type="nucleotide sequence ID" value="NZ_JBCNKL010000007.1"/>
</dbReference>
<reference evidence="5 7" key="1">
    <citation type="submission" date="2017-12" db="EMBL/GenBank/DDBJ databases">
        <title>Genomic Encyclopedia of Type Strains, Phase III (KMG-III): the genomes of soil and plant-associated and newly described type strains.</title>
        <authorList>
            <person name="Whitman W."/>
        </authorList>
    </citation>
    <scope>NUCLEOTIDE SEQUENCE [LARGE SCALE GENOMIC DNA]</scope>
    <source>
        <strain evidence="5 7">IP-10</strain>
    </source>
</reference>
<dbReference type="Pfam" id="PF00005">
    <property type="entry name" value="ABC_tran"/>
    <property type="match status" value="1"/>
</dbReference>
<dbReference type="Proteomes" id="UP000275027">
    <property type="component" value="Unassembled WGS sequence"/>
</dbReference>
<dbReference type="EMBL" id="PJND01000013">
    <property type="protein sequence ID" value="PKW19965.1"/>
    <property type="molecule type" value="Genomic_DNA"/>
</dbReference>
<keyword evidence="1" id="KW-0813">Transport</keyword>
<dbReference type="AlphaFoldDB" id="A0A497U253"/>
<dbReference type="InterPro" id="IPR003593">
    <property type="entry name" value="AAA+_ATPase"/>
</dbReference>
<dbReference type="SUPFAM" id="SSF52540">
    <property type="entry name" value="P-loop containing nucleoside triphosphate hydrolases"/>
    <property type="match status" value="1"/>
</dbReference>
<evidence type="ECO:0000256" key="1">
    <source>
        <dbReference type="ARBA" id="ARBA00022448"/>
    </source>
</evidence>
<feature type="domain" description="ABC transporter" evidence="4">
    <location>
        <begin position="2"/>
        <end position="238"/>
    </location>
</feature>
<protein>
    <submittedName>
        <fullName evidence="6">Phospholipid/cholesterol/gamma-HCH transport system ATP-binding protein</fullName>
    </submittedName>
</protein>
<sequence>MIEVKDIKKSFGDAQILKGISTTFEAGKTNLIIGRSGSGKTVLLKTLLGIHTPDEGTISFNGKIYSELSKDEKRELRTEIGMVFQGSALFDSMTVEENVGFPLKMFTNKKKNEIRDRVNQVLERVNLVDANNKYPSEISGGMQKRVAIARAIVNNPKYLFCDEPNSGLDPETSILIDVLIQEITKEYNMTTVINTHDMNSVLQIGEKIVFLKNGIKEWEGTNEEILETKNKSIVEFVYSSDLFKKVRESLLADIEDEDKEEK</sequence>
<dbReference type="PANTHER" id="PTHR43023">
    <property type="entry name" value="PROTEIN TRIGALACTOSYLDIACYLGLYCEROL 3, CHLOROPLASTIC"/>
    <property type="match status" value="1"/>
</dbReference>
<evidence type="ECO:0000256" key="3">
    <source>
        <dbReference type="ARBA" id="ARBA00022840"/>
    </source>
</evidence>
<dbReference type="PROSITE" id="PS50893">
    <property type="entry name" value="ABC_TRANSPORTER_2"/>
    <property type="match status" value="1"/>
</dbReference>
<organism evidence="6 8">
    <name type="scientific">Flavobacterium lindanitolerans</name>
    <dbReference type="NCBI Taxonomy" id="428988"/>
    <lineage>
        <taxon>Bacteria</taxon>
        <taxon>Pseudomonadati</taxon>
        <taxon>Bacteroidota</taxon>
        <taxon>Flavobacteriia</taxon>
        <taxon>Flavobacteriales</taxon>
        <taxon>Flavobacteriaceae</taxon>
        <taxon>Flavobacterium</taxon>
    </lineage>
</organism>
<dbReference type="PANTHER" id="PTHR43023:SF6">
    <property type="entry name" value="INTERMEMBRANE PHOSPHOLIPID TRANSPORT SYSTEM ATP-BINDING PROTEIN MLAF"/>
    <property type="match status" value="1"/>
</dbReference>
<dbReference type="InterPro" id="IPR027417">
    <property type="entry name" value="P-loop_NTPase"/>
</dbReference>
<dbReference type="GO" id="GO:0016887">
    <property type="term" value="F:ATP hydrolysis activity"/>
    <property type="evidence" value="ECO:0007669"/>
    <property type="project" value="InterPro"/>
</dbReference>
<dbReference type="EMBL" id="RCCB01000017">
    <property type="protein sequence ID" value="RLJ22995.1"/>
    <property type="molecule type" value="Genomic_DNA"/>
</dbReference>
<accession>A0A497U253</accession>
<evidence type="ECO:0000259" key="4">
    <source>
        <dbReference type="PROSITE" id="PS50893"/>
    </source>
</evidence>
<dbReference type="Gene3D" id="3.40.50.300">
    <property type="entry name" value="P-loop containing nucleotide triphosphate hydrolases"/>
    <property type="match status" value="1"/>
</dbReference>
<keyword evidence="7" id="KW-1185">Reference proteome</keyword>
<evidence type="ECO:0000256" key="2">
    <source>
        <dbReference type="ARBA" id="ARBA00022741"/>
    </source>
</evidence>
<keyword evidence="3 6" id="KW-0067">ATP-binding</keyword>
<gene>
    <name evidence="5" type="ORF">B0G92_3313</name>
    <name evidence="6" type="ORF">CLV50_3363</name>
</gene>
<keyword evidence="2" id="KW-0547">Nucleotide-binding</keyword>
<evidence type="ECO:0000313" key="5">
    <source>
        <dbReference type="EMBL" id="PKW19965.1"/>
    </source>
</evidence>
<dbReference type="PROSITE" id="PS00211">
    <property type="entry name" value="ABC_TRANSPORTER_1"/>
    <property type="match status" value="1"/>
</dbReference>
<evidence type="ECO:0000313" key="6">
    <source>
        <dbReference type="EMBL" id="RLJ22995.1"/>
    </source>
</evidence>